<organism evidence="1 2">
    <name type="scientific">Synechococcus phage S-SSM5</name>
    <dbReference type="NCBI Taxonomy" id="445685"/>
    <lineage>
        <taxon>Viruses</taxon>
        <taxon>Duplodnaviria</taxon>
        <taxon>Heunggongvirae</taxon>
        <taxon>Uroviricota</taxon>
        <taxon>Caudoviricetes</taxon>
        <taxon>Pantevenvirales</taxon>
        <taxon>Kyanoviridae</taxon>
        <taxon>Glaucusvirus</taxon>
        <taxon>Glaucusvirus ssm5</taxon>
    </lineage>
</organism>
<keyword evidence="2" id="KW-1185">Reference proteome</keyword>
<dbReference type="EMBL" id="GU071097">
    <property type="protein sequence ID" value="ADO97869.1"/>
    <property type="molecule type" value="Genomic_DNA"/>
</dbReference>
<dbReference type="GeneID" id="10329163"/>
<reference evidence="1 2" key="1">
    <citation type="journal article" date="2010" name="Environ. Microbiol.">
        <title>Genomic analysis of oceanic cyanobacterial myoviruses compared with T4-like myoviruses from diverse hosts and environments.</title>
        <authorList>
            <person name="Sullivan M.B."/>
            <person name="Huang K.H."/>
            <person name="Ignacio-Espinoza J.C."/>
            <person name="Berlin A.M."/>
            <person name="Kelly L."/>
            <person name="Weigele P.R."/>
            <person name="DeFrancesco A.S."/>
            <person name="Kern S.E."/>
            <person name="Thompson L.R."/>
            <person name="Young S."/>
            <person name="Yandava C."/>
            <person name="Fu R."/>
            <person name="Krastins B."/>
            <person name="Chase M."/>
            <person name="Sarracino D."/>
            <person name="Osburne M.S."/>
            <person name="Henn M.R."/>
            <person name="Chisholm S.W."/>
        </authorList>
    </citation>
    <scope>NUCLEOTIDE SEQUENCE [LARGE SCALE GENOMIC DNA]</scope>
    <source>
        <strain evidence="1">8102-12</strain>
    </source>
</reference>
<evidence type="ECO:0000313" key="1">
    <source>
        <dbReference type="EMBL" id="ADO97869.1"/>
    </source>
</evidence>
<dbReference type="OrthoDB" id="22076at10239"/>
<dbReference type="KEGG" id="vg:10329163"/>
<protein>
    <submittedName>
        <fullName evidence="1">Uncharacterized protein</fullName>
    </submittedName>
</protein>
<proteinExistence type="predicted"/>
<dbReference type="RefSeq" id="YP_004324804.1">
    <property type="nucleotide sequence ID" value="NC_015289.1"/>
</dbReference>
<dbReference type="Proteomes" id="UP000006526">
    <property type="component" value="Segment"/>
</dbReference>
<accession>E3SKP1</accession>
<sequence>MIFSSTNLNRTFFIMTVETIFERHPYRYVSVGTLPNGFPDYRIQKFNDWTQRYKDMYLLDNSTQLDYAMEDFEYTKWLDPDPEVYAYAGIRDSVSSYN</sequence>
<gene>
    <name evidence="1" type="ORF">SSSM5_202</name>
</gene>
<name>E3SKP1_9CAUD</name>
<evidence type="ECO:0000313" key="2">
    <source>
        <dbReference type="Proteomes" id="UP000006526"/>
    </source>
</evidence>